<reference evidence="1" key="2">
    <citation type="journal article" date="2022" name="New Phytol.">
        <title>Evolutionary transition to the ectomycorrhizal habit in the genomes of a hyperdiverse lineage of mushroom-forming fungi.</title>
        <authorList>
            <person name="Looney B."/>
            <person name="Miyauchi S."/>
            <person name="Morin E."/>
            <person name="Drula E."/>
            <person name="Courty P.E."/>
            <person name="Kohler A."/>
            <person name="Kuo A."/>
            <person name="LaButti K."/>
            <person name="Pangilinan J."/>
            <person name="Lipzen A."/>
            <person name="Riley R."/>
            <person name="Andreopoulos W."/>
            <person name="He G."/>
            <person name="Johnson J."/>
            <person name="Nolan M."/>
            <person name="Tritt A."/>
            <person name="Barry K.W."/>
            <person name="Grigoriev I.V."/>
            <person name="Nagy L.G."/>
            <person name="Hibbett D."/>
            <person name="Henrissat B."/>
            <person name="Matheny P.B."/>
            <person name="Labbe J."/>
            <person name="Martin F.M."/>
        </authorList>
    </citation>
    <scope>NUCLEOTIDE SEQUENCE</scope>
    <source>
        <strain evidence="1">EC-137</strain>
    </source>
</reference>
<dbReference type="Proteomes" id="UP000814128">
    <property type="component" value="Unassembled WGS sequence"/>
</dbReference>
<evidence type="ECO:0000313" key="2">
    <source>
        <dbReference type="Proteomes" id="UP000814128"/>
    </source>
</evidence>
<accession>A0ACB8QQF3</accession>
<dbReference type="EMBL" id="MU273509">
    <property type="protein sequence ID" value="KAI0033925.1"/>
    <property type="molecule type" value="Genomic_DNA"/>
</dbReference>
<name>A0ACB8QQF3_9AGAM</name>
<proteinExistence type="predicted"/>
<organism evidence="1 2">
    <name type="scientific">Vararia minispora EC-137</name>
    <dbReference type="NCBI Taxonomy" id="1314806"/>
    <lineage>
        <taxon>Eukaryota</taxon>
        <taxon>Fungi</taxon>
        <taxon>Dikarya</taxon>
        <taxon>Basidiomycota</taxon>
        <taxon>Agaricomycotina</taxon>
        <taxon>Agaricomycetes</taxon>
        <taxon>Russulales</taxon>
        <taxon>Lachnocladiaceae</taxon>
        <taxon>Vararia</taxon>
    </lineage>
</organism>
<reference evidence="1" key="1">
    <citation type="submission" date="2021-02" db="EMBL/GenBank/DDBJ databases">
        <authorList>
            <consortium name="DOE Joint Genome Institute"/>
            <person name="Ahrendt S."/>
            <person name="Looney B.P."/>
            <person name="Miyauchi S."/>
            <person name="Morin E."/>
            <person name="Drula E."/>
            <person name="Courty P.E."/>
            <person name="Chicoki N."/>
            <person name="Fauchery L."/>
            <person name="Kohler A."/>
            <person name="Kuo A."/>
            <person name="Labutti K."/>
            <person name="Pangilinan J."/>
            <person name="Lipzen A."/>
            <person name="Riley R."/>
            <person name="Andreopoulos W."/>
            <person name="He G."/>
            <person name="Johnson J."/>
            <person name="Barry K.W."/>
            <person name="Grigoriev I.V."/>
            <person name="Nagy L."/>
            <person name="Hibbett D."/>
            <person name="Henrissat B."/>
            <person name="Matheny P.B."/>
            <person name="Labbe J."/>
            <person name="Martin F."/>
        </authorList>
    </citation>
    <scope>NUCLEOTIDE SEQUENCE</scope>
    <source>
        <strain evidence="1">EC-137</strain>
    </source>
</reference>
<gene>
    <name evidence="1" type="ORF">K488DRAFT_84473</name>
</gene>
<comment type="caution">
    <text evidence="1">The sequence shown here is derived from an EMBL/GenBank/DDBJ whole genome shotgun (WGS) entry which is preliminary data.</text>
</comment>
<evidence type="ECO:0000313" key="1">
    <source>
        <dbReference type="EMBL" id="KAI0033925.1"/>
    </source>
</evidence>
<keyword evidence="2" id="KW-1185">Reference proteome</keyword>
<protein>
    <submittedName>
        <fullName evidence="1">Uncharacterized protein</fullName>
    </submittedName>
</protein>
<sequence length="510" mass="55688">MHRVLLIDEILRAIFVQVGDENEIKNTSRRAFARLATVCHAWKDPALDFLWARLPSTDPLVALLPTAKYHDGAYAFVAEPSPEDLATLGSYASRVRSIHHNGQPSSKFLSHNLAHITIHGGLLFPALTTLSLHMADPARRALAPTLYLSTRLRSLSLDVGFVRRGAHPGESLCAFVDGLTYVAEHLERLTVRGRAGERILDAVTSMSGLRSLSLCVGGDLSPRALAALSNFARLQELRIQLDGMDADALREALATPVARFASLEFLNVRGAPEVLETLFDSFPESSRLHTVRIESDLKPRSVDNWTPVLDHLACKARYTLHDLTLEVLTAFCEVPDLATPPKLHFTVSTLAPLAAVTDLRSFKLDASVPPDLNDANIAQLARWWPRIEQLVLWTCPSDAFDYPTYFTMQPRATPASLRVLADACPALRTVALPMDIAAVPASPAADGQSTPHATLERITIGCVKKGADTDAQGFAACLHACFSRLESIEIECGDDEPWAALQEAYAALQT</sequence>